<gene>
    <name evidence="2" type="ORF">FHS42_004636</name>
</gene>
<protein>
    <submittedName>
        <fullName evidence="2">Uncharacterized protein</fullName>
    </submittedName>
</protein>
<dbReference type="EMBL" id="JACHJL010000012">
    <property type="protein sequence ID" value="MBB5937555.1"/>
    <property type="molecule type" value="Genomic_DNA"/>
</dbReference>
<feature type="compositionally biased region" description="Basic residues" evidence="1">
    <location>
        <begin position="80"/>
        <end position="94"/>
    </location>
</feature>
<evidence type="ECO:0000313" key="3">
    <source>
        <dbReference type="Proteomes" id="UP000588098"/>
    </source>
</evidence>
<name>A0A7W9QC55_9ACTN</name>
<accession>A0A7W9QC55</accession>
<evidence type="ECO:0000256" key="1">
    <source>
        <dbReference type="SAM" id="MobiDB-lite"/>
    </source>
</evidence>
<comment type="caution">
    <text evidence="2">The sequence shown here is derived from an EMBL/GenBank/DDBJ whole genome shotgun (WGS) entry which is preliminary data.</text>
</comment>
<keyword evidence="3" id="KW-1185">Reference proteome</keyword>
<dbReference type="AlphaFoldDB" id="A0A7W9QC55"/>
<sequence>MHGLRADGVPWSVDVARLSSGSVQRPRGVPVFAPNVAGAPGHPGTRSFGEAVLTRALAVIAVAGAGPSGGRAVSTMRSLRQSRRTPRPRSRRRCASSTTSRPVDAETSGNI</sequence>
<feature type="region of interest" description="Disordered" evidence="1">
    <location>
        <begin position="66"/>
        <end position="111"/>
    </location>
</feature>
<dbReference type="Proteomes" id="UP000588098">
    <property type="component" value="Unassembled WGS sequence"/>
</dbReference>
<proteinExistence type="predicted"/>
<evidence type="ECO:0000313" key="2">
    <source>
        <dbReference type="EMBL" id="MBB5937555.1"/>
    </source>
</evidence>
<reference evidence="2 3" key="1">
    <citation type="submission" date="2020-08" db="EMBL/GenBank/DDBJ databases">
        <title>Genomic Encyclopedia of Type Strains, Phase III (KMG-III): the genomes of soil and plant-associated and newly described type strains.</title>
        <authorList>
            <person name="Whitman W."/>
        </authorList>
    </citation>
    <scope>NUCLEOTIDE SEQUENCE [LARGE SCALE GENOMIC DNA]</scope>
    <source>
        <strain evidence="2 3">CECT 8305</strain>
    </source>
</reference>
<organism evidence="2 3">
    <name type="scientific">Streptomyces zagrosensis</name>
    <dbReference type="NCBI Taxonomy" id="1042984"/>
    <lineage>
        <taxon>Bacteria</taxon>
        <taxon>Bacillati</taxon>
        <taxon>Actinomycetota</taxon>
        <taxon>Actinomycetes</taxon>
        <taxon>Kitasatosporales</taxon>
        <taxon>Streptomycetaceae</taxon>
        <taxon>Streptomyces</taxon>
    </lineage>
</organism>